<dbReference type="GO" id="GO:0005634">
    <property type="term" value="C:nucleus"/>
    <property type="evidence" value="ECO:0007669"/>
    <property type="project" value="UniProtKB-SubCell"/>
</dbReference>
<organism evidence="4 5">
    <name type="scientific">Ceratosolen solmsi marchali</name>
    <dbReference type="NCBI Taxonomy" id="326594"/>
    <lineage>
        <taxon>Eukaryota</taxon>
        <taxon>Metazoa</taxon>
        <taxon>Ecdysozoa</taxon>
        <taxon>Arthropoda</taxon>
        <taxon>Hexapoda</taxon>
        <taxon>Insecta</taxon>
        <taxon>Pterygota</taxon>
        <taxon>Neoptera</taxon>
        <taxon>Endopterygota</taxon>
        <taxon>Hymenoptera</taxon>
        <taxon>Apocrita</taxon>
        <taxon>Proctotrupomorpha</taxon>
        <taxon>Chalcidoidea</taxon>
        <taxon>Agaonidae</taxon>
        <taxon>Agaoninae</taxon>
        <taxon>Ceratosolen</taxon>
    </lineage>
</organism>
<dbReference type="PANTHER" id="PTHR23110:SF109">
    <property type="entry name" value="FI07618P-RELATED"/>
    <property type="match status" value="1"/>
</dbReference>
<protein>
    <submittedName>
        <fullName evidence="5">Uncharacterized protein LOC105365015</fullName>
    </submittedName>
</protein>
<dbReference type="GeneID" id="105365015"/>
<dbReference type="AlphaFoldDB" id="A0AAJ6YNL2"/>
<keyword evidence="4" id="KW-1185">Reference proteome</keyword>
<evidence type="ECO:0000259" key="3">
    <source>
        <dbReference type="PROSITE" id="PS50097"/>
    </source>
</evidence>
<keyword evidence="2" id="KW-0539">Nucleus</keyword>
<dbReference type="Gene3D" id="3.30.710.10">
    <property type="entry name" value="Potassium Channel Kv1.1, Chain A"/>
    <property type="match status" value="1"/>
</dbReference>
<dbReference type="PANTHER" id="PTHR23110">
    <property type="entry name" value="BTB DOMAIN TRANSCRIPTION FACTOR"/>
    <property type="match status" value="1"/>
</dbReference>
<dbReference type="Proteomes" id="UP000695007">
    <property type="component" value="Unplaced"/>
</dbReference>
<reference evidence="5" key="1">
    <citation type="submission" date="2025-08" db="UniProtKB">
        <authorList>
            <consortium name="RefSeq"/>
        </authorList>
    </citation>
    <scope>IDENTIFICATION</scope>
</reference>
<dbReference type="GO" id="GO:0003677">
    <property type="term" value="F:DNA binding"/>
    <property type="evidence" value="ECO:0007669"/>
    <property type="project" value="InterPro"/>
</dbReference>
<dbReference type="InterPro" id="IPR009057">
    <property type="entry name" value="Homeodomain-like_sf"/>
</dbReference>
<evidence type="ECO:0000256" key="1">
    <source>
        <dbReference type="ARBA" id="ARBA00004123"/>
    </source>
</evidence>
<dbReference type="Pfam" id="PF00651">
    <property type="entry name" value="BTB"/>
    <property type="match status" value="1"/>
</dbReference>
<evidence type="ECO:0000313" key="5">
    <source>
        <dbReference type="RefSeq" id="XP_011501371.1"/>
    </source>
</evidence>
<dbReference type="InterPro" id="IPR000210">
    <property type="entry name" value="BTB/POZ_dom"/>
</dbReference>
<dbReference type="InterPro" id="IPR007889">
    <property type="entry name" value="HTH_Psq"/>
</dbReference>
<feature type="domain" description="BTB" evidence="3">
    <location>
        <begin position="44"/>
        <end position="109"/>
    </location>
</feature>
<dbReference type="InterPro" id="IPR011333">
    <property type="entry name" value="SKP1/BTB/POZ_sf"/>
</dbReference>
<name>A0AAJ6YNL2_9HYME</name>
<dbReference type="Pfam" id="PF05225">
    <property type="entry name" value="HTH_psq"/>
    <property type="match status" value="2"/>
</dbReference>
<comment type="subcellular location">
    <subcellularLocation>
        <location evidence="1">Nucleus</location>
    </subcellularLocation>
</comment>
<dbReference type="KEGG" id="csol:105365015"/>
<dbReference type="RefSeq" id="XP_011501371.1">
    <property type="nucleotide sequence ID" value="XM_011503069.1"/>
</dbReference>
<evidence type="ECO:0000313" key="4">
    <source>
        <dbReference type="Proteomes" id="UP000695007"/>
    </source>
</evidence>
<dbReference type="SUPFAM" id="SSF46689">
    <property type="entry name" value="Homeodomain-like"/>
    <property type="match status" value="4"/>
</dbReference>
<dbReference type="InterPro" id="IPR051095">
    <property type="entry name" value="Dros_DevTransReg"/>
</dbReference>
<accession>A0AAJ6YNL2</accession>
<evidence type="ECO:0000256" key="2">
    <source>
        <dbReference type="ARBA" id="ARBA00023242"/>
    </source>
</evidence>
<sequence>MSESADTATTDQTYFETSYCFKWSNYQSYLSEVVRQLLEEECMVDVTLYAGGERIQAHRLVLCACSSLFQEILSQVNEEHPTIILSDISPQDVRSIVEFSYNGEVRIPVENINNLLAAAHSLKIYGLMEIEGLDESEIPYEIDTTTEEAYIFSDLNKTEEEEIKFFEQSNDEDIKETKTRILNGDSDSIHKKRRRRESVCKKEYSDEMLSAAITDIRSGSSLLDAAARNHIPRSTLYMRAKVLGIPLNPSRSEYTNEDMKSAIDAVIAGSSLQQASDLYGIPKTVLWRRIQKEGCQTPRHDTRKNYGAEKREAAVQALARGETLTKVANEYKIPKTTLFRDKARLVDEGKLPSSYWRKRKTDTEDLKRSRLEEAVAACKDGKMSQATASVTYQIPKTTIWRRLQKDIKKEVVTSTTELCVKNELSQEKSPETIKTEELNDADFEAYCPDDSEMNITYMDESNISDDPVIILASEDVHELNLPNSTSLVVVQENTDENFMSCELELDENSSFASKS</sequence>
<proteinExistence type="predicted"/>
<dbReference type="SUPFAM" id="SSF54695">
    <property type="entry name" value="POZ domain"/>
    <property type="match status" value="1"/>
</dbReference>
<gene>
    <name evidence="5" type="primary">LOC105365015</name>
</gene>
<dbReference type="Gene3D" id="1.10.10.60">
    <property type="entry name" value="Homeodomain-like"/>
    <property type="match status" value="3"/>
</dbReference>
<dbReference type="PROSITE" id="PS50097">
    <property type="entry name" value="BTB"/>
    <property type="match status" value="1"/>
</dbReference>
<dbReference type="CDD" id="cd18315">
    <property type="entry name" value="BTB_POZ_BAB-like"/>
    <property type="match status" value="1"/>
</dbReference>
<dbReference type="SMART" id="SM00225">
    <property type="entry name" value="BTB"/>
    <property type="match status" value="1"/>
</dbReference>
<dbReference type="GO" id="GO:0006357">
    <property type="term" value="P:regulation of transcription by RNA polymerase II"/>
    <property type="evidence" value="ECO:0007669"/>
    <property type="project" value="TreeGrafter"/>
</dbReference>